<feature type="non-terminal residue" evidence="1">
    <location>
        <position position="1"/>
    </location>
</feature>
<evidence type="ECO:0000313" key="1">
    <source>
        <dbReference type="EMBL" id="CAG7784706.1"/>
    </source>
</evidence>
<comment type="caution">
    <text evidence="1">The sequence shown here is derived from an EMBL/GenBank/DDBJ whole genome shotgun (WGS) entry which is preliminary data.</text>
</comment>
<proteinExistence type="predicted"/>
<dbReference type="Proteomes" id="UP000708208">
    <property type="component" value="Unassembled WGS sequence"/>
</dbReference>
<dbReference type="AlphaFoldDB" id="A0A8J2P1K0"/>
<protein>
    <submittedName>
        <fullName evidence="1">Uncharacterized protein</fullName>
    </submittedName>
</protein>
<reference evidence="1" key="1">
    <citation type="submission" date="2021-06" db="EMBL/GenBank/DDBJ databases">
        <authorList>
            <person name="Hodson N. C."/>
            <person name="Mongue J. A."/>
            <person name="Jaron S. K."/>
        </authorList>
    </citation>
    <scope>NUCLEOTIDE SEQUENCE</scope>
</reference>
<gene>
    <name evidence="1" type="ORF">AFUS01_LOCUS23375</name>
</gene>
<name>A0A8J2P1K0_9HEXA</name>
<evidence type="ECO:0000313" key="2">
    <source>
        <dbReference type="Proteomes" id="UP000708208"/>
    </source>
</evidence>
<organism evidence="1 2">
    <name type="scientific">Allacma fusca</name>
    <dbReference type="NCBI Taxonomy" id="39272"/>
    <lineage>
        <taxon>Eukaryota</taxon>
        <taxon>Metazoa</taxon>
        <taxon>Ecdysozoa</taxon>
        <taxon>Arthropoda</taxon>
        <taxon>Hexapoda</taxon>
        <taxon>Collembola</taxon>
        <taxon>Symphypleona</taxon>
        <taxon>Sminthuridae</taxon>
        <taxon>Allacma</taxon>
    </lineage>
</organism>
<sequence length="90" mass="10139">NKVFYTPSSPYWDQVMGSVQDEYFTARRLKYTFEAFSSEEEMVQAYHDSMNGSEVATTNLEGPKVTSPVLAGIVFPTMNQTNKNSNIEVS</sequence>
<keyword evidence="2" id="KW-1185">Reference proteome</keyword>
<dbReference type="EMBL" id="CAJVCH010280816">
    <property type="protein sequence ID" value="CAG7784706.1"/>
    <property type="molecule type" value="Genomic_DNA"/>
</dbReference>
<accession>A0A8J2P1K0</accession>